<reference evidence="1" key="3">
    <citation type="submission" date="2025-09" db="UniProtKB">
        <authorList>
            <consortium name="Ensembl"/>
        </authorList>
    </citation>
    <scope>IDENTIFICATION</scope>
</reference>
<dbReference type="AlphaFoldDB" id="A0A7N9CPD4"/>
<evidence type="ECO:0000313" key="1">
    <source>
        <dbReference type="Ensembl" id="ENSMFAP00000052898.1"/>
    </source>
</evidence>
<reference evidence="1 2" key="1">
    <citation type="submission" date="2013-03" db="EMBL/GenBank/DDBJ databases">
        <authorList>
            <person name="Warren W."/>
            <person name="Wilson R.K."/>
        </authorList>
    </citation>
    <scope>NUCLEOTIDE SEQUENCE</scope>
</reference>
<reference evidence="1" key="2">
    <citation type="submission" date="2025-08" db="UniProtKB">
        <authorList>
            <consortium name="Ensembl"/>
        </authorList>
    </citation>
    <scope>IDENTIFICATION</scope>
</reference>
<evidence type="ECO:0000313" key="2">
    <source>
        <dbReference type="Proteomes" id="UP000233100"/>
    </source>
</evidence>
<protein>
    <submittedName>
        <fullName evidence="1">Uncharacterized protein</fullName>
    </submittedName>
</protein>
<dbReference type="PANTHER" id="PTHR46254">
    <property type="entry name" value="PROTEIN GVQW1-RELATED"/>
    <property type="match status" value="1"/>
</dbReference>
<dbReference type="Ensembl" id="ENSMFAT00000097737.1">
    <property type="protein sequence ID" value="ENSMFAP00000052898.1"/>
    <property type="gene ID" value="ENSMFAG00000061711.1"/>
</dbReference>
<sequence length="216" mass="23999">QATAERPTQLSSQLYRPWALLGRVCCGEGHPAFSLRCSPILFPKDSLFLFFFESESRSVAQVGVQWHDLGSLQPPPPGFKRFSCLSLPSSWDYRHAPPHPANFCIFSRDGVLVETEFHHVGQDGPELLTSSAPPSSASLLFSFYSPSETSLLWHFIHSLLHPGCLFTAWSRFLELLLKGSAGSGVCHPVPTKTNPQTLMARLFAYVLLNMANIKIK</sequence>
<dbReference type="Proteomes" id="UP000233100">
    <property type="component" value="Chromosome 10"/>
</dbReference>
<keyword evidence="2" id="KW-1185">Reference proteome</keyword>
<name>A0A7N9CPD4_MACFA</name>
<dbReference type="GeneTree" id="ENSGT00940000161627"/>
<dbReference type="PANTHER" id="PTHR46254:SF7">
    <property type="entry name" value="PI4-KINASE N-TERMINAL DOMAIN-CONTAINING PROTEIN"/>
    <property type="match status" value="1"/>
</dbReference>
<organism evidence="1 2">
    <name type="scientific">Macaca fascicularis</name>
    <name type="common">Crab-eating macaque</name>
    <name type="synonym">Cynomolgus monkey</name>
    <dbReference type="NCBI Taxonomy" id="9541"/>
    <lineage>
        <taxon>Eukaryota</taxon>
        <taxon>Metazoa</taxon>
        <taxon>Chordata</taxon>
        <taxon>Craniata</taxon>
        <taxon>Vertebrata</taxon>
        <taxon>Euteleostomi</taxon>
        <taxon>Mammalia</taxon>
        <taxon>Eutheria</taxon>
        <taxon>Euarchontoglires</taxon>
        <taxon>Primates</taxon>
        <taxon>Haplorrhini</taxon>
        <taxon>Catarrhini</taxon>
        <taxon>Cercopithecidae</taxon>
        <taxon>Cercopithecinae</taxon>
        <taxon>Macaca</taxon>
    </lineage>
</organism>
<proteinExistence type="predicted"/>
<accession>A0A7N9CPD4</accession>
<dbReference type="PRINTS" id="PR02045">
    <property type="entry name" value="F138DOMAIN"/>
</dbReference>